<evidence type="ECO:0000313" key="2">
    <source>
        <dbReference type="Proteomes" id="UP000271098"/>
    </source>
</evidence>
<evidence type="ECO:0000313" key="1">
    <source>
        <dbReference type="EMBL" id="VDN19346.1"/>
    </source>
</evidence>
<reference evidence="1 2" key="2">
    <citation type="submission" date="2018-11" db="EMBL/GenBank/DDBJ databases">
        <authorList>
            <consortium name="Pathogen Informatics"/>
        </authorList>
    </citation>
    <scope>NUCLEOTIDE SEQUENCE [LARGE SCALE GENOMIC DNA]</scope>
</reference>
<gene>
    <name evidence="1" type="ORF">GPUH_LOCUS11836</name>
</gene>
<protein>
    <submittedName>
        <fullName evidence="3">Myosin motor domain-containing protein</fullName>
    </submittedName>
</protein>
<accession>A0A183DSZ5</accession>
<dbReference type="WBParaSite" id="GPUH_0001185001-mRNA-1">
    <property type="protein sequence ID" value="GPUH_0001185001-mRNA-1"/>
    <property type="gene ID" value="GPUH_0001185001"/>
</dbReference>
<evidence type="ECO:0000313" key="3">
    <source>
        <dbReference type="WBParaSite" id="GPUH_0001185001-mRNA-1"/>
    </source>
</evidence>
<dbReference type="AlphaFoldDB" id="A0A183DSZ5"/>
<organism evidence="3">
    <name type="scientific">Gongylonema pulchrum</name>
    <dbReference type="NCBI Taxonomy" id="637853"/>
    <lineage>
        <taxon>Eukaryota</taxon>
        <taxon>Metazoa</taxon>
        <taxon>Ecdysozoa</taxon>
        <taxon>Nematoda</taxon>
        <taxon>Chromadorea</taxon>
        <taxon>Rhabditida</taxon>
        <taxon>Spirurina</taxon>
        <taxon>Spiruromorpha</taxon>
        <taxon>Spiruroidea</taxon>
        <taxon>Gongylonematidae</taxon>
        <taxon>Gongylonema</taxon>
    </lineage>
</organism>
<name>A0A183DSZ5_9BILA</name>
<proteinExistence type="predicted"/>
<dbReference type="Proteomes" id="UP000271098">
    <property type="component" value="Unassembled WGS sequence"/>
</dbReference>
<keyword evidence="2" id="KW-1185">Reference proteome</keyword>
<reference evidence="3" key="1">
    <citation type="submission" date="2016-06" db="UniProtKB">
        <authorList>
            <consortium name="WormBaseParasite"/>
        </authorList>
    </citation>
    <scope>IDENTIFICATION</scope>
</reference>
<dbReference type="EMBL" id="UYRT01078839">
    <property type="protein sequence ID" value="VDN19346.1"/>
    <property type="molecule type" value="Genomic_DNA"/>
</dbReference>
<sequence>MCGITSEAQEGAEKQAKQEHTSQIFTGMTLKYQCDSIDETFTTLLAASRLSRIRQCFYIRRYAIDETFTTLIASGRLSRIRQYFYIRRYGAVATKMHQQFQQRLTVLTEVTLKPNLVGLRLICGAGNAGVCSTTISESYAKYTHKRTHLTTFESAHGIALRHVRCVIGQQRGQRGQTDVKKQRDLIHLLMEHKITIF</sequence>